<sequence length="72" mass="7721">MGTASLLTFTIPFTLNLESEVVDFCKLGCASSVCSTMSTLSGNEEANYAVDRCNDACHRFCTKEAETVTVVS</sequence>
<evidence type="ECO:0000256" key="3">
    <source>
        <dbReference type="ARBA" id="ARBA00022525"/>
    </source>
</evidence>
<reference evidence="6" key="1">
    <citation type="submission" date="2015-04" db="UniProtKB">
        <authorList>
            <consortium name="EnsemblPlants"/>
        </authorList>
    </citation>
    <scope>IDENTIFICATION</scope>
</reference>
<reference evidence="6" key="2">
    <citation type="submission" date="2018-05" db="EMBL/GenBank/DDBJ databases">
        <title>OgluRS3 (Oryza glumaepatula Reference Sequence Version 3).</title>
        <authorList>
            <person name="Zhang J."/>
            <person name="Kudrna D."/>
            <person name="Lee S."/>
            <person name="Talag J."/>
            <person name="Welchert J."/>
            <person name="Wing R.A."/>
        </authorList>
    </citation>
    <scope>NUCLEOTIDE SEQUENCE [LARGE SCALE GENOMIC DNA]</scope>
</reference>
<keyword evidence="7" id="KW-1185">Reference proteome</keyword>
<evidence type="ECO:0000256" key="1">
    <source>
        <dbReference type="ARBA" id="ARBA00002847"/>
    </source>
</evidence>
<proteinExistence type="predicted"/>
<evidence type="ECO:0000256" key="2">
    <source>
        <dbReference type="ARBA" id="ARBA00004613"/>
    </source>
</evidence>
<dbReference type="HOGENOM" id="CLU_2726299_0_0_1"/>
<dbReference type="Proteomes" id="UP000026961">
    <property type="component" value="Chromosome 6"/>
</dbReference>
<dbReference type="EnsemblPlants" id="OGLUM06G17560.1">
    <property type="protein sequence ID" value="OGLUM06G17560.1"/>
    <property type="gene ID" value="OGLUM06G17560"/>
</dbReference>
<protein>
    <recommendedName>
        <fullName evidence="8">Acidic protein</fullName>
    </recommendedName>
</protein>
<dbReference type="GO" id="GO:0006952">
    <property type="term" value="P:defense response"/>
    <property type="evidence" value="ECO:0007669"/>
    <property type="project" value="UniProtKB-KW"/>
</dbReference>
<dbReference type="InterPro" id="IPR001010">
    <property type="entry name" value="Thionin"/>
</dbReference>
<keyword evidence="5" id="KW-1015">Disulfide bond</keyword>
<name>A0A0E0AA86_9ORYZ</name>
<keyword evidence="3" id="KW-0964">Secreted</keyword>
<evidence type="ECO:0000313" key="6">
    <source>
        <dbReference type="EnsemblPlants" id="OGLUM06G17560.1"/>
    </source>
</evidence>
<dbReference type="PANTHER" id="PTHR33920">
    <property type="entry name" value="THIONIN-2.1-RELATED"/>
    <property type="match status" value="1"/>
</dbReference>
<organism evidence="6">
    <name type="scientific">Oryza glumipatula</name>
    <dbReference type="NCBI Taxonomy" id="40148"/>
    <lineage>
        <taxon>Eukaryota</taxon>
        <taxon>Viridiplantae</taxon>
        <taxon>Streptophyta</taxon>
        <taxon>Embryophyta</taxon>
        <taxon>Tracheophyta</taxon>
        <taxon>Spermatophyta</taxon>
        <taxon>Magnoliopsida</taxon>
        <taxon>Liliopsida</taxon>
        <taxon>Poales</taxon>
        <taxon>Poaceae</taxon>
        <taxon>BOP clade</taxon>
        <taxon>Oryzoideae</taxon>
        <taxon>Oryzeae</taxon>
        <taxon>Oryzinae</taxon>
        <taxon>Oryza</taxon>
    </lineage>
</organism>
<evidence type="ECO:0000313" key="7">
    <source>
        <dbReference type="Proteomes" id="UP000026961"/>
    </source>
</evidence>
<dbReference type="GO" id="GO:0005576">
    <property type="term" value="C:extracellular region"/>
    <property type="evidence" value="ECO:0007669"/>
    <property type="project" value="UniProtKB-SubCell"/>
</dbReference>
<evidence type="ECO:0008006" key="8">
    <source>
        <dbReference type="Google" id="ProtNLM"/>
    </source>
</evidence>
<keyword evidence="4" id="KW-0611">Plant defense</keyword>
<comment type="subcellular location">
    <subcellularLocation>
        <location evidence="2">Secreted</location>
    </subcellularLocation>
</comment>
<evidence type="ECO:0000256" key="5">
    <source>
        <dbReference type="ARBA" id="ARBA00023157"/>
    </source>
</evidence>
<accession>A0A0E0AA86</accession>
<dbReference type="AlphaFoldDB" id="A0A0E0AA86"/>
<comment type="function">
    <text evidence="1">Thionins are small plant proteins which are toxic to animal cells. They seem to exert their toxic effect at the level of the cell membrane. Their precise function is not known.</text>
</comment>
<dbReference type="PANTHER" id="PTHR33920:SF2">
    <property type="entry name" value="THIONIN-2.1-RELATED"/>
    <property type="match status" value="1"/>
</dbReference>
<evidence type="ECO:0000256" key="4">
    <source>
        <dbReference type="ARBA" id="ARBA00022821"/>
    </source>
</evidence>
<dbReference type="Gramene" id="OGLUM06G17560.1">
    <property type="protein sequence ID" value="OGLUM06G17560.1"/>
    <property type="gene ID" value="OGLUM06G17560"/>
</dbReference>